<feature type="region of interest" description="Disordered" evidence="3">
    <location>
        <begin position="201"/>
        <end position="244"/>
    </location>
</feature>
<protein>
    <recommendedName>
        <fullName evidence="4">MobA/MobL protein domain-containing protein</fullName>
    </recommendedName>
</protein>
<dbReference type="Gene3D" id="3.30.930.30">
    <property type="match status" value="1"/>
</dbReference>
<accession>T0J9Q6</accession>
<dbReference type="PATRIC" id="fig|1346791.3.peg.700"/>
<name>T0J9Q6_9SPHN</name>
<dbReference type="NCBIfam" id="NF041496">
    <property type="entry name" value="MobQ"/>
    <property type="match status" value="1"/>
</dbReference>
<evidence type="ECO:0000256" key="2">
    <source>
        <dbReference type="ARBA" id="ARBA00022971"/>
    </source>
</evidence>
<feature type="compositionally biased region" description="Basic and acidic residues" evidence="3">
    <location>
        <begin position="216"/>
        <end position="230"/>
    </location>
</feature>
<evidence type="ECO:0000256" key="3">
    <source>
        <dbReference type="SAM" id="MobiDB-lite"/>
    </source>
</evidence>
<keyword evidence="6" id="KW-1185">Reference proteome</keyword>
<gene>
    <name evidence="5" type="ORF">M529_03610</name>
</gene>
<dbReference type="STRING" id="1346791.M529_03610"/>
<comment type="caution">
    <text evidence="5">The sequence shown here is derived from an EMBL/GenBank/DDBJ whole genome shotgun (WGS) entry which is preliminary data.</text>
</comment>
<organism evidence="5 6">
    <name type="scientific">Sphingobium ummariense RL-3</name>
    <dbReference type="NCBI Taxonomy" id="1346791"/>
    <lineage>
        <taxon>Bacteria</taxon>
        <taxon>Pseudomonadati</taxon>
        <taxon>Pseudomonadota</taxon>
        <taxon>Alphaproteobacteria</taxon>
        <taxon>Sphingomonadales</taxon>
        <taxon>Sphingomonadaceae</taxon>
        <taxon>Sphingobium</taxon>
    </lineage>
</organism>
<evidence type="ECO:0000313" key="5">
    <source>
        <dbReference type="EMBL" id="EQB33572.1"/>
    </source>
</evidence>
<proteinExistence type="inferred from homology"/>
<reference evidence="5 6" key="1">
    <citation type="journal article" date="2013" name="Genome Announc.">
        <title>Draft Genome Sequence of Sphingobium ummariense Strain RL-3, a Hexachlorocyclohexane-Degrading Bacterium.</title>
        <authorList>
            <person name="Kohli P."/>
            <person name="Dua A."/>
            <person name="Sangwan N."/>
            <person name="Oldach P."/>
            <person name="Khurana J.P."/>
            <person name="Lal R."/>
        </authorList>
    </citation>
    <scope>NUCLEOTIDE SEQUENCE [LARGE SCALE GENOMIC DNA]</scope>
    <source>
        <strain evidence="5 6">RL-3</strain>
    </source>
</reference>
<keyword evidence="2" id="KW-0184">Conjugation</keyword>
<comment type="similarity">
    <text evidence="1">Belongs to the MobA/MobL family.</text>
</comment>
<dbReference type="AlphaFoldDB" id="T0J9Q6"/>
<feature type="domain" description="MobA/MobL protein" evidence="4">
    <location>
        <begin position="17"/>
        <end position="219"/>
    </location>
</feature>
<evidence type="ECO:0000256" key="1">
    <source>
        <dbReference type="ARBA" id="ARBA00010873"/>
    </source>
</evidence>
<sequence>MAQFRLSAQVISRANGRSSVAAAAYRAGERLHDERLDMPFDYERRDGVEHVEIMLPDHAPARFADRQTLWNEVEAVERRHDAQVAREVQISLPHELTFEQRQELVREFVQTAFVDRGMIADVAMHLPDKDGDERNYHAHILLTTRTVDTDGFGKKERSWNHKETLQDWRAQWADIQNRHLRQHLGPDAPQVTHKSLADQGIDREGTVHLGPTASAIERKGERSERGDTNREIAAANADRADWKSQKRAIEDELAQRAPQQPASPQGLQDEMRKLRDSMVAERAKWQAEIARMETPVVIKAHELRREIVSPARARVIEAERNLEATKARVDRISSRRMNLVSWVRNPQRMIWAKIREVHAMDRARREVARARAALKVRQQWVKGEQGQAYVLAKVDQSRAAAKPIQSQQRTLERKIARVSKRIERIEKLQEKLCVAEKIGVRSLSRPITVRSPDQLVRNVDRAVMKAVGAFSPEQQKRAIEAARAMTRGLGLGR</sequence>
<evidence type="ECO:0000313" key="6">
    <source>
        <dbReference type="Proteomes" id="UP000015523"/>
    </source>
</evidence>
<dbReference type="EMBL" id="AUWY01000033">
    <property type="protein sequence ID" value="EQB33572.1"/>
    <property type="molecule type" value="Genomic_DNA"/>
</dbReference>
<dbReference type="OrthoDB" id="1826980at2"/>
<dbReference type="Proteomes" id="UP000015523">
    <property type="component" value="Unassembled WGS sequence"/>
</dbReference>
<dbReference type="eggNOG" id="COG0507">
    <property type="taxonomic scope" value="Bacteria"/>
</dbReference>
<dbReference type="Pfam" id="PF03389">
    <property type="entry name" value="MobA_MobL"/>
    <property type="match status" value="1"/>
</dbReference>
<evidence type="ECO:0000259" key="4">
    <source>
        <dbReference type="Pfam" id="PF03389"/>
    </source>
</evidence>
<dbReference type="InterPro" id="IPR005053">
    <property type="entry name" value="MobA_MobL"/>
</dbReference>